<name>A0A1X7IGG0_9BACT</name>
<evidence type="ECO:0000256" key="5">
    <source>
        <dbReference type="RuleBase" id="RU003560"/>
    </source>
</evidence>
<accession>A0A1X7IGG0</accession>
<dbReference type="PANTHER" id="PTHR11986:SF79">
    <property type="entry name" value="ACETYLORNITHINE AMINOTRANSFERASE, MITOCHONDRIAL"/>
    <property type="match status" value="1"/>
</dbReference>
<dbReference type="InterPro" id="IPR005814">
    <property type="entry name" value="Aminotrans_3"/>
</dbReference>
<dbReference type="AlphaFoldDB" id="A0A1X7IGG0"/>
<dbReference type="PANTHER" id="PTHR11986">
    <property type="entry name" value="AMINOTRANSFERASE CLASS III"/>
    <property type="match status" value="1"/>
</dbReference>
<dbReference type="PROSITE" id="PS00600">
    <property type="entry name" value="AA_TRANSFER_CLASS_3"/>
    <property type="match status" value="1"/>
</dbReference>
<dbReference type="PIRSF" id="PIRSF000521">
    <property type="entry name" value="Transaminase_4ab_Lys_Orn"/>
    <property type="match status" value="1"/>
</dbReference>
<dbReference type="STRING" id="561720.SAMN06275492_10232"/>
<dbReference type="SUPFAM" id="SSF53383">
    <property type="entry name" value="PLP-dependent transferases"/>
    <property type="match status" value="1"/>
</dbReference>
<evidence type="ECO:0000313" key="6">
    <source>
        <dbReference type="EMBL" id="SMG13728.1"/>
    </source>
</evidence>
<dbReference type="InterPro" id="IPR050103">
    <property type="entry name" value="Class-III_PLP-dep_AT"/>
</dbReference>
<keyword evidence="7" id="KW-1185">Reference proteome</keyword>
<dbReference type="InterPro" id="IPR015422">
    <property type="entry name" value="PyrdxlP-dep_Trfase_small"/>
</dbReference>
<evidence type="ECO:0000256" key="4">
    <source>
        <dbReference type="ARBA" id="ARBA00022898"/>
    </source>
</evidence>
<dbReference type="OrthoDB" id="1906at2"/>
<dbReference type="Gene3D" id="3.40.640.10">
    <property type="entry name" value="Type I PLP-dependent aspartate aminotransferase-like (Major domain)"/>
    <property type="match status" value="1"/>
</dbReference>
<protein>
    <submittedName>
        <fullName evidence="6">Acetyldiaminopimelate aminotransferase apoenzyme</fullName>
    </submittedName>
</protein>
<dbReference type="Pfam" id="PF00202">
    <property type="entry name" value="Aminotran_3"/>
    <property type="match status" value="1"/>
</dbReference>
<dbReference type="FunFam" id="3.40.640.10:FF:000004">
    <property type="entry name" value="Acetylornithine aminotransferase"/>
    <property type="match status" value="1"/>
</dbReference>
<evidence type="ECO:0000256" key="1">
    <source>
        <dbReference type="ARBA" id="ARBA00001933"/>
    </source>
</evidence>
<sequence>MLAPLYGPLPLAVERAEGVEIFTDKGVFLDCYAGIGVMAMGHSYPPSVEAVAEKSSRYMHLSNYFQDPDGLRMAETLLALDGRDGQVAYSNSGAEATEAAIKAVKVLRPGKTVSFRGNFHGRTCGALSLTWGPTIRKPFEPLLGDVVFLPQEGDSLRDFCRANDVSAVFLETFQGNSGVIPCPEDLADAIRELHQEGRFLLVADEIQSGIGRTGKGYGYQHYGLKPDLVTLGKGIGGGLPLGALMAFGHSPFKQGDHGSTFAPNPVALAAGLPVVEAMTEDFLAEVTRKGERLRKGLAGLPWVRSVRGAGLMIGALTDYAPGVSKMAFDRGVLLNVAGGAIRFLPALNISDEDIDRMLEALRFSL</sequence>
<dbReference type="Gene3D" id="3.90.1150.10">
    <property type="entry name" value="Aspartate Aminotransferase, domain 1"/>
    <property type="match status" value="1"/>
</dbReference>
<comment type="similarity">
    <text evidence="5">Belongs to the class-III pyridoxal-phosphate-dependent aminotransferase family.</text>
</comment>
<proteinExistence type="inferred from homology"/>
<reference evidence="7" key="1">
    <citation type="submission" date="2017-04" db="EMBL/GenBank/DDBJ databases">
        <authorList>
            <person name="Varghese N."/>
            <person name="Submissions S."/>
        </authorList>
    </citation>
    <scope>NUCLEOTIDE SEQUENCE [LARGE SCALE GENOMIC DNA]</scope>
    <source>
        <strain evidence="7">USBA 82</strain>
    </source>
</reference>
<keyword evidence="3 6" id="KW-0808">Transferase</keyword>
<dbReference type="GO" id="GO:0030170">
    <property type="term" value="F:pyridoxal phosphate binding"/>
    <property type="evidence" value="ECO:0007669"/>
    <property type="project" value="InterPro"/>
</dbReference>
<dbReference type="GO" id="GO:0008483">
    <property type="term" value="F:transaminase activity"/>
    <property type="evidence" value="ECO:0007669"/>
    <property type="project" value="UniProtKB-KW"/>
</dbReference>
<dbReference type="GO" id="GO:0042802">
    <property type="term" value="F:identical protein binding"/>
    <property type="evidence" value="ECO:0007669"/>
    <property type="project" value="TreeGrafter"/>
</dbReference>
<evidence type="ECO:0000256" key="2">
    <source>
        <dbReference type="ARBA" id="ARBA00022576"/>
    </source>
</evidence>
<organism evidence="6 7">
    <name type="scientific">Dethiosulfovibrio salsuginis</name>
    <dbReference type="NCBI Taxonomy" id="561720"/>
    <lineage>
        <taxon>Bacteria</taxon>
        <taxon>Thermotogati</taxon>
        <taxon>Synergistota</taxon>
        <taxon>Synergistia</taxon>
        <taxon>Synergistales</taxon>
        <taxon>Dethiosulfovibrionaceae</taxon>
        <taxon>Dethiosulfovibrio</taxon>
    </lineage>
</organism>
<dbReference type="EMBL" id="FXBB01000002">
    <property type="protein sequence ID" value="SMG13728.1"/>
    <property type="molecule type" value="Genomic_DNA"/>
</dbReference>
<gene>
    <name evidence="6" type="ORF">SAMN06275492_10232</name>
</gene>
<keyword evidence="4 5" id="KW-0663">Pyridoxal phosphate</keyword>
<evidence type="ECO:0000256" key="3">
    <source>
        <dbReference type="ARBA" id="ARBA00022679"/>
    </source>
</evidence>
<dbReference type="InterPro" id="IPR015421">
    <property type="entry name" value="PyrdxlP-dep_Trfase_major"/>
</dbReference>
<evidence type="ECO:0000313" key="7">
    <source>
        <dbReference type="Proteomes" id="UP000193355"/>
    </source>
</evidence>
<dbReference type="InterPro" id="IPR015424">
    <property type="entry name" value="PyrdxlP-dep_Trfase"/>
</dbReference>
<dbReference type="Proteomes" id="UP000193355">
    <property type="component" value="Unassembled WGS sequence"/>
</dbReference>
<dbReference type="InterPro" id="IPR049704">
    <property type="entry name" value="Aminotrans_3_PPA_site"/>
</dbReference>
<keyword evidence="2 6" id="KW-0032">Aminotransferase</keyword>
<comment type="cofactor">
    <cofactor evidence="1">
        <name>pyridoxal 5'-phosphate</name>
        <dbReference type="ChEBI" id="CHEBI:597326"/>
    </cofactor>
</comment>
<dbReference type="RefSeq" id="WP_085543658.1">
    <property type="nucleotide sequence ID" value="NZ_FXBB01000002.1"/>
</dbReference>
<dbReference type="CDD" id="cd00610">
    <property type="entry name" value="OAT_like"/>
    <property type="match status" value="1"/>
</dbReference>